<protein>
    <submittedName>
        <fullName evidence="2">Polysaccharide pyruvyl transferase family protein</fullName>
    </submittedName>
</protein>
<dbReference type="GO" id="GO:0016740">
    <property type="term" value="F:transferase activity"/>
    <property type="evidence" value="ECO:0007669"/>
    <property type="project" value="UniProtKB-KW"/>
</dbReference>
<dbReference type="InterPro" id="IPR007345">
    <property type="entry name" value="Polysacch_pyruvyl_Trfase"/>
</dbReference>
<organism evidence="2 3">
    <name type="scientific">Methanocorpusculum petauri</name>
    <dbReference type="NCBI Taxonomy" id="3002863"/>
    <lineage>
        <taxon>Archaea</taxon>
        <taxon>Methanobacteriati</taxon>
        <taxon>Methanobacteriota</taxon>
        <taxon>Stenosarchaea group</taxon>
        <taxon>Methanomicrobia</taxon>
        <taxon>Methanomicrobiales</taxon>
        <taxon>Methanocorpusculaceae</taxon>
        <taxon>Methanocorpusculum</taxon>
    </lineage>
</organism>
<reference evidence="2" key="1">
    <citation type="submission" date="2022-12" db="EMBL/GenBank/DDBJ databases">
        <title>Isolation and characterisation of novel Methanocorpusculum spp. from native Australian herbivores indicates the genus is ancestrally host-associated.</title>
        <authorList>
            <person name="Volmer J.G."/>
            <person name="Soo R.M."/>
            <person name="Evans P.N."/>
            <person name="Hoedt E.C."/>
            <person name="Astorga Alsina A.L."/>
            <person name="Woodcroft B.J."/>
            <person name="Tyson G.W."/>
            <person name="Hugenholtz P."/>
            <person name="Morrison M."/>
        </authorList>
    </citation>
    <scope>NUCLEOTIDE SEQUENCE</scope>
    <source>
        <strain evidence="2">MG</strain>
    </source>
</reference>
<evidence type="ECO:0000313" key="3">
    <source>
        <dbReference type="Proteomes" id="UP001141422"/>
    </source>
</evidence>
<proteinExistence type="predicted"/>
<name>A0ABT4IHB5_9EURY</name>
<feature type="domain" description="Polysaccharide pyruvyl transferase" evidence="1">
    <location>
        <begin position="15"/>
        <end position="323"/>
    </location>
</feature>
<keyword evidence="3" id="KW-1185">Reference proteome</keyword>
<gene>
    <name evidence="2" type="ORF">O0S10_07840</name>
</gene>
<comment type="caution">
    <text evidence="2">The sequence shown here is derived from an EMBL/GenBank/DDBJ whole genome shotgun (WGS) entry which is preliminary data.</text>
</comment>
<dbReference type="Proteomes" id="UP001141422">
    <property type="component" value="Unassembled WGS sequence"/>
</dbReference>
<dbReference type="Pfam" id="PF04230">
    <property type="entry name" value="PS_pyruv_trans"/>
    <property type="match status" value="1"/>
</dbReference>
<evidence type="ECO:0000313" key="2">
    <source>
        <dbReference type="EMBL" id="MCZ0861133.1"/>
    </source>
</evidence>
<accession>A0ABT4IHB5</accession>
<keyword evidence="2" id="KW-0808">Transferase</keyword>
<evidence type="ECO:0000259" key="1">
    <source>
        <dbReference type="Pfam" id="PF04230"/>
    </source>
</evidence>
<dbReference type="EMBL" id="JAPTGB010000016">
    <property type="protein sequence ID" value="MCZ0861133.1"/>
    <property type="molecule type" value="Genomic_DNA"/>
</dbReference>
<sequence>MPEKIGIITFHRAENYGAFLQAYALQTILREQGHRVEIIDYAPKYLEQVYKHRHRITLPTDTVCQKFLKFFYGCYMDLLNFGTIRRRQKYFASSQYHCLNLSPASAHTFEELSASEMDYTCCISGSDQIWNPKLTNGQLDPAYFLAFVPSSIRSIAYAVSMGGPSLEPTYRSELQKYLQTYTNISVREGSATPYLEQLSKKPVVPVLDPTLLLTQKHWNNFFESPRFSENLSNFIFVYSLAGPFQNSRLGKNSVLGLSDRLRKTYNLKRVIYVGNGKDKIYPKETYIPPEEFPWYFAHAAFVVTDSYHGTIFSLINKTPFYTIQQESNNTRVADLLTSLGLRNRLVSSASEITTIHSEIDWDTVEKKLTVLRTHSLEYLTKAVMNTESIEGVTSVDSP</sequence>